<accession>A0ACC3TWL6</accession>
<dbReference type="EMBL" id="MU970039">
    <property type="protein sequence ID" value="KAK9325589.1"/>
    <property type="molecule type" value="Genomic_DNA"/>
</dbReference>
<proteinExistence type="predicted"/>
<protein>
    <submittedName>
        <fullName evidence="1">Uncharacterized protein</fullName>
    </submittedName>
</protein>
<evidence type="ECO:0000313" key="2">
    <source>
        <dbReference type="Proteomes" id="UP001489719"/>
    </source>
</evidence>
<reference evidence="2" key="1">
    <citation type="journal article" date="2024" name="Front. Bioeng. Biotechnol.">
        <title>Genome-scale model development and genomic sequencing of the oleaginous clade Lipomyces.</title>
        <authorList>
            <person name="Czajka J.J."/>
            <person name="Han Y."/>
            <person name="Kim J."/>
            <person name="Mondo S.J."/>
            <person name="Hofstad B.A."/>
            <person name="Robles A."/>
            <person name="Haridas S."/>
            <person name="Riley R."/>
            <person name="LaButti K."/>
            <person name="Pangilinan J."/>
            <person name="Andreopoulos W."/>
            <person name="Lipzen A."/>
            <person name="Yan J."/>
            <person name="Wang M."/>
            <person name="Ng V."/>
            <person name="Grigoriev I.V."/>
            <person name="Spatafora J.W."/>
            <person name="Magnuson J.K."/>
            <person name="Baker S.E."/>
            <person name="Pomraning K.R."/>
        </authorList>
    </citation>
    <scope>NUCLEOTIDE SEQUENCE [LARGE SCALE GENOMIC DNA]</scope>
    <source>
        <strain evidence="2">CBS 10300</strain>
    </source>
</reference>
<evidence type="ECO:0000313" key="1">
    <source>
        <dbReference type="EMBL" id="KAK9325589.1"/>
    </source>
</evidence>
<comment type="caution">
    <text evidence="1">The sequence shown here is derived from an EMBL/GenBank/DDBJ whole genome shotgun (WGS) entry which is preliminary data.</text>
</comment>
<sequence>MSSKDKYRVDITSLKSELTLLSRKRAQLASRLACLKSSKAIVSGPAIELTRSNGVSDELLERDRERGKMLLAHLSEKYDHQQNIHLQNLYRLAGVTAFKVADPSANGHDDLLGVRIECFALKKFSAPHYIILSVSGKTKSYEVYKHTVPLHIPLASLAKKYLDRDLGMFVRAVRKQIILDINKRTHLSCLSHVIAIEADDACELVKLEFEFPKYGACTAYLRCDMVDIKSAVVTRYVSTQAEDQDVDEETETVRDDRLEALIPGRIDQLHNRLAAIE</sequence>
<dbReference type="Proteomes" id="UP001489719">
    <property type="component" value="Unassembled WGS sequence"/>
</dbReference>
<organism evidence="1 2">
    <name type="scientific">Lipomyces orientalis</name>
    <dbReference type="NCBI Taxonomy" id="1233043"/>
    <lineage>
        <taxon>Eukaryota</taxon>
        <taxon>Fungi</taxon>
        <taxon>Dikarya</taxon>
        <taxon>Ascomycota</taxon>
        <taxon>Saccharomycotina</taxon>
        <taxon>Lipomycetes</taxon>
        <taxon>Lipomycetales</taxon>
        <taxon>Lipomycetaceae</taxon>
        <taxon>Lipomyces</taxon>
    </lineage>
</organism>
<gene>
    <name evidence="1" type="ORF">V1517DRAFT_370922</name>
</gene>
<name>A0ACC3TWL6_9ASCO</name>
<keyword evidence="2" id="KW-1185">Reference proteome</keyword>